<gene>
    <name evidence="2" type="ORF">LSG31_22065</name>
</gene>
<accession>A0ABY4CJP6</accession>
<dbReference type="InterPro" id="IPR032758">
    <property type="entry name" value="MqsA/HigA-2"/>
</dbReference>
<organism evidence="2 3">
    <name type="scientific">Fodinisporobacter ferrooxydans</name>
    <dbReference type="NCBI Taxonomy" id="2901836"/>
    <lineage>
        <taxon>Bacteria</taxon>
        <taxon>Bacillati</taxon>
        <taxon>Bacillota</taxon>
        <taxon>Bacilli</taxon>
        <taxon>Bacillales</taxon>
        <taxon>Alicyclobacillaceae</taxon>
        <taxon>Fodinisporobacter</taxon>
    </lineage>
</organism>
<dbReference type="CDD" id="cd00093">
    <property type="entry name" value="HTH_XRE"/>
    <property type="match status" value="1"/>
</dbReference>
<dbReference type="PROSITE" id="PS50943">
    <property type="entry name" value="HTH_CROC1"/>
    <property type="match status" value="1"/>
</dbReference>
<dbReference type="Pfam" id="PF13274">
    <property type="entry name" value="SocA_Panacea"/>
    <property type="match status" value="1"/>
</dbReference>
<dbReference type="EMBL" id="CP089291">
    <property type="protein sequence ID" value="UOF90509.1"/>
    <property type="molecule type" value="Genomic_DNA"/>
</dbReference>
<reference evidence="2" key="1">
    <citation type="submission" date="2021-12" db="EMBL/GenBank/DDBJ databases">
        <title>Alicyclobacillaceae gen. nov., sp. nov., isolated from chalcocite enrichment system.</title>
        <authorList>
            <person name="Jiang Z."/>
        </authorList>
    </citation>
    <scope>NUCLEOTIDE SEQUENCE</scope>
    <source>
        <strain evidence="2">MYW30-H2</strain>
    </source>
</reference>
<dbReference type="Pfam" id="PF15731">
    <property type="entry name" value="MqsA_antitoxin"/>
    <property type="match status" value="1"/>
</dbReference>
<dbReference type="Proteomes" id="UP000830167">
    <property type="component" value="Chromosome"/>
</dbReference>
<feature type="domain" description="HTH cro/C1-type" evidence="1">
    <location>
        <begin position="77"/>
        <end position="108"/>
    </location>
</feature>
<sequence length="328" mass="38328">MSEKLFCHTCDESVDYYVEEVDFEYKAKDLSIPIHGKIAFCSKCSSELFHPIYDQENQERAFEIYRDKKGIITPEEIISIRKKYNLGQKDFSKLLGFGEITITRYENGSLPTSAQNQTVKASADPEKMLDFLEQNKDKVDEAVANQLKATLQGFCSKSNGETLIINQIRSIFTNPPNEYTGFKKFSFEKFSQMVLFFADKEKPYKTKLNKLMFYSDFYCYNKFQKSISGSRYICHNFGPVPEKYDTLFENVSSVEWEIDAFGQFAVPVDEFNPKTFDPEELFILETVQKKFKEFNSQQISDFSHEESAWQKTPHYQFIPYLYAKEMSI</sequence>
<keyword evidence="3" id="KW-1185">Reference proteome</keyword>
<dbReference type="SUPFAM" id="SSF47413">
    <property type="entry name" value="lambda repressor-like DNA-binding domains"/>
    <property type="match status" value="1"/>
</dbReference>
<dbReference type="NCBIfam" id="TIGR03830">
    <property type="entry name" value="CxxCG_CxxCG_HTH"/>
    <property type="match status" value="1"/>
</dbReference>
<protein>
    <submittedName>
        <fullName evidence="2">DUF4065 domain-containing protein</fullName>
    </submittedName>
</protein>
<evidence type="ECO:0000259" key="1">
    <source>
        <dbReference type="PROSITE" id="PS50943"/>
    </source>
</evidence>
<dbReference type="Gene3D" id="1.10.260.40">
    <property type="entry name" value="lambda repressor-like DNA-binding domains"/>
    <property type="match status" value="1"/>
</dbReference>
<proteinExistence type="predicted"/>
<dbReference type="RefSeq" id="WP_347437205.1">
    <property type="nucleotide sequence ID" value="NZ_CP089291.1"/>
</dbReference>
<dbReference type="InterPro" id="IPR025272">
    <property type="entry name" value="SocA_Panacea"/>
</dbReference>
<evidence type="ECO:0000313" key="3">
    <source>
        <dbReference type="Proteomes" id="UP000830167"/>
    </source>
</evidence>
<evidence type="ECO:0000313" key="2">
    <source>
        <dbReference type="EMBL" id="UOF90509.1"/>
    </source>
</evidence>
<name>A0ABY4CJP6_9BACL</name>
<dbReference type="InterPro" id="IPR001387">
    <property type="entry name" value="Cro/C1-type_HTH"/>
</dbReference>
<dbReference type="InterPro" id="IPR010982">
    <property type="entry name" value="Lambda_DNA-bd_dom_sf"/>
</dbReference>
<dbReference type="InterPro" id="IPR022452">
    <property type="entry name" value="MqsA"/>
</dbReference>